<dbReference type="Gene3D" id="3.40.50.720">
    <property type="entry name" value="NAD(P)-binding Rossmann-like Domain"/>
    <property type="match status" value="1"/>
</dbReference>
<comment type="caution">
    <text evidence="3">The sequence shown here is derived from an EMBL/GenBank/DDBJ whole genome shotgun (WGS) entry which is preliminary data.</text>
</comment>
<keyword evidence="2" id="KW-0560">Oxidoreductase</keyword>
<reference evidence="3" key="1">
    <citation type="journal article" date="2015" name="Nature">
        <title>Complex archaea that bridge the gap between prokaryotes and eukaryotes.</title>
        <authorList>
            <person name="Spang A."/>
            <person name="Saw J.H."/>
            <person name="Jorgensen S.L."/>
            <person name="Zaremba-Niedzwiedzka K."/>
            <person name="Martijn J."/>
            <person name="Lind A.E."/>
            <person name="van Eijk R."/>
            <person name="Schleper C."/>
            <person name="Guy L."/>
            <person name="Ettema T.J."/>
        </authorList>
    </citation>
    <scope>NUCLEOTIDE SEQUENCE</scope>
</reference>
<accession>A0A0F9EYC1</accession>
<dbReference type="InterPro" id="IPR036291">
    <property type="entry name" value="NAD(P)-bd_dom_sf"/>
</dbReference>
<evidence type="ECO:0000256" key="1">
    <source>
        <dbReference type="ARBA" id="ARBA00006484"/>
    </source>
</evidence>
<dbReference type="Pfam" id="PF13561">
    <property type="entry name" value="adh_short_C2"/>
    <property type="match status" value="1"/>
</dbReference>
<dbReference type="SUPFAM" id="SSF51735">
    <property type="entry name" value="NAD(P)-binding Rossmann-fold domains"/>
    <property type="match status" value="1"/>
</dbReference>
<name>A0A0F9EYC1_9ZZZZ</name>
<dbReference type="AlphaFoldDB" id="A0A0F9EYC1"/>
<evidence type="ECO:0000313" key="3">
    <source>
        <dbReference type="EMBL" id="KKL28803.1"/>
    </source>
</evidence>
<gene>
    <name evidence="3" type="ORF">LCGC14_2371490</name>
</gene>
<dbReference type="EMBL" id="LAZR01034965">
    <property type="protein sequence ID" value="KKL28803.1"/>
    <property type="molecule type" value="Genomic_DNA"/>
</dbReference>
<dbReference type="GO" id="GO:0016491">
    <property type="term" value="F:oxidoreductase activity"/>
    <property type="evidence" value="ECO:0007669"/>
    <property type="project" value="UniProtKB-KW"/>
</dbReference>
<dbReference type="InterPro" id="IPR002347">
    <property type="entry name" value="SDR_fam"/>
</dbReference>
<dbReference type="PRINTS" id="PR00080">
    <property type="entry name" value="SDRFAMILY"/>
</dbReference>
<evidence type="ECO:0000256" key="2">
    <source>
        <dbReference type="ARBA" id="ARBA00023002"/>
    </source>
</evidence>
<dbReference type="PRINTS" id="PR00081">
    <property type="entry name" value="GDHRDH"/>
</dbReference>
<proteinExistence type="inferred from homology"/>
<dbReference type="PANTHER" id="PTHR43639">
    <property type="entry name" value="OXIDOREDUCTASE, SHORT-CHAIN DEHYDROGENASE/REDUCTASE FAMILY (AFU_ORTHOLOGUE AFUA_5G02870)"/>
    <property type="match status" value="1"/>
</dbReference>
<organism evidence="3">
    <name type="scientific">marine sediment metagenome</name>
    <dbReference type="NCBI Taxonomy" id="412755"/>
    <lineage>
        <taxon>unclassified sequences</taxon>
        <taxon>metagenomes</taxon>
        <taxon>ecological metagenomes</taxon>
    </lineage>
</organism>
<comment type="similarity">
    <text evidence="1">Belongs to the short-chain dehydrogenases/reductases (SDR) family.</text>
</comment>
<protein>
    <submittedName>
        <fullName evidence="3">Uncharacterized protein</fullName>
    </submittedName>
</protein>
<sequence length="250" mass="26353">MASGKSYFSRKTVLVTGAARRLGAATALALAAKGARVVLHYNTSADQAEQTCQRARQAGVEAWTVQADLSDPAAAAGLWDGAVALAGPVDFLINNASIFPAGRLADLTAQDLTANVNLHALAPLLLGRALADQGRAGAIVNFLDCRIDDYDREHVAYHLSKRMLFAITRMMAVEFAPAVRVNAVAPGLIIPETGRGDSFSDRVIASTPLGRQGSPADVVEAVEFLLASEYVTGQVIYVDGGRHMKGAMYG</sequence>
<dbReference type="PANTHER" id="PTHR43639:SF1">
    <property type="entry name" value="SHORT-CHAIN DEHYDROGENASE_REDUCTASE FAMILY PROTEIN"/>
    <property type="match status" value="1"/>
</dbReference>